<dbReference type="GO" id="GO:0016746">
    <property type="term" value="F:acyltransferase activity"/>
    <property type="evidence" value="ECO:0007669"/>
    <property type="project" value="UniProtKB-KW"/>
</dbReference>
<keyword evidence="4" id="KW-1185">Reference proteome</keyword>
<keyword evidence="1" id="KW-1133">Transmembrane helix</keyword>
<proteinExistence type="predicted"/>
<evidence type="ECO:0000256" key="1">
    <source>
        <dbReference type="SAM" id="Phobius"/>
    </source>
</evidence>
<dbReference type="RefSeq" id="WP_194094861.1">
    <property type="nucleotide sequence ID" value="NZ_JADFTZ010000002.1"/>
</dbReference>
<dbReference type="InterPro" id="IPR050879">
    <property type="entry name" value="Acyltransferase_3"/>
</dbReference>
<dbReference type="PANTHER" id="PTHR23028">
    <property type="entry name" value="ACETYLTRANSFERASE"/>
    <property type="match status" value="1"/>
</dbReference>
<keyword evidence="1" id="KW-0812">Transmembrane</keyword>
<feature type="transmembrane region" description="Helical" evidence="1">
    <location>
        <begin position="12"/>
        <end position="33"/>
    </location>
</feature>
<dbReference type="PANTHER" id="PTHR23028:SF53">
    <property type="entry name" value="ACYL_TRANSF_3 DOMAIN-CONTAINING PROTEIN"/>
    <property type="match status" value="1"/>
</dbReference>
<dbReference type="Proteomes" id="UP000656274">
    <property type="component" value="Unassembled WGS sequence"/>
</dbReference>
<sequence length="369" mass="43651">MEPNLKQRIFGLDVLRAAAIIMVVCSHILWIYPKSNAFIPTLFELFGFWGVELFFVLSGFLIGSILYKTFINENFTLKSVFHFLKRRWFRTLPNYYLVLLINIGIAFFLGFSIENIGSYFVFLQNFASKSPAFFPESWSLSIEEFTYLLLPFSLFFVGLVRVKNKSKAFLLVIVALILVFWMNKFYYHSQHAISNFTEWNLNLKSVLIYRIDAILIGVLFAWISLNFSEFWKNSKTVFALIGFGILFFLMFGILPLNLTIEQNPFFWNVLYLPITSIAFAFLLPFFSEWKTYASAVLYPIELISKISYSIYLLHYSVILSLLKTFFDTFKISDFERHFFTVVYLLITFLSSYLLYRFYEKPMMNWRDKR</sequence>
<dbReference type="EMBL" id="JADFTZ010000002">
    <property type="protein sequence ID" value="MBE9576329.1"/>
    <property type="molecule type" value="Genomic_DNA"/>
</dbReference>
<feature type="transmembrane region" description="Helical" evidence="1">
    <location>
        <begin position="338"/>
        <end position="358"/>
    </location>
</feature>
<feature type="domain" description="Acyltransferase 3" evidence="2">
    <location>
        <begin position="11"/>
        <end position="356"/>
    </location>
</feature>
<feature type="transmembrane region" description="Helical" evidence="1">
    <location>
        <begin position="237"/>
        <end position="259"/>
    </location>
</feature>
<feature type="transmembrane region" description="Helical" evidence="1">
    <location>
        <begin position="207"/>
        <end position="225"/>
    </location>
</feature>
<keyword evidence="1" id="KW-0472">Membrane</keyword>
<evidence type="ECO:0000313" key="3">
    <source>
        <dbReference type="EMBL" id="MBE9576329.1"/>
    </source>
</evidence>
<feature type="transmembrane region" description="Helical" evidence="1">
    <location>
        <begin position="306"/>
        <end position="326"/>
    </location>
</feature>
<reference evidence="3 4" key="1">
    <citation type="submission" date="2020-10" db="EMBL/GenBank/DDBJ databases">
        <title>The genome sequence of Flavobacterium aquaticum 1Y8A.</title>
        <authorList>
            <person name="Liu Y."/>
        </authorList>
    </citation>
    <scope>NUCLEOTIDE SEQUENCE [LARGE SCALE GENOMIC DNA]</scope>
    <source>
        <strain evidence="3 4">1Y8A</strain>
    </source>
</reference>
<feature type="transmembrane region" description="Helical" evidence="1">
    <location>
        <begin position="53"/>
        <end position="71"/>
    </location>
</feature>
<evidence type="ECO:0000259" key="2">
    <source>
        <dbReference type="Pfam" id="PF01757"/>
    </source>
</evidence>
<feature type="transmembrane region" description="Helical" evidence="1">
    <location>
        <begin position="265"/>
        <end position="286"/>
    </location>
</feature>
<feature type="transmembrane region" description="Helical" evidence="1">
    <location>
        <begin position="92"/>
        <end position="113"/>
    </location>
</feature>
<keyword evidence="3" id="KW-0012">Acyltransferase</keyword>
<accession>A0ABR9WS54</accession>
<feature type="transmembrane region" description="Helical" evidence="1">
    <location>
        <begin position="145"/>
        <end position="162"/>
    </location>
</feature>
<evidence type="ECO:0000313" key="4">
    <source>
        <dbReference type="Proteomes" id="UP000656274"/>
    </source>
</evidence>
<keyword evidence="3" id="KW-0808">Transferase</keyword>
<feature type="transmembrane region" description="Helical" evidence="1">
    <location>
        <begin position="169"/>
        <end position="187"/>
    </location>
</feature>
<gene>
    <name evidence="3" type="ORF">IM755_06355</name>
</gene>
<dbReference type="InterPro" id="IPR002656">
    <property type="entry name" value="Acyl_transf_3_dom"/>
</dbReference>
<organism evidence="3 4">
    <name type="scientific">Flavobacterium proteolyticum</name>
    <dbReference type="NCBI Taxonomy" id="2911683"/>
    <lineage>
        <taxon>Bacteria</taxon>
        <taxon>Pseudomonadati</taxon>
        <taxon>Bacteroidota</taxon>
        <taxon>Flavobacteriia</taxon>
        <taxon>Flavobacteriales</taxon>
        <taxon>Flavobacteriaceae</taxon>
        <taxon>Flavobacterium</taxon>
    </lineage>
</organism>
<name>A0ABR9WS54_9FLAO</name>
<dbReference type="Pfam" id="PF01757">
    <property type="entry name" value="Acyl_transf_3"/>
    <property type="match status" value="1"/>
</dbReference>
<protein>
    <submittedName>
        <fullName evidence="3">Acyltransferase</fullName>
    </submittedName>
</protein>
<comment type="caution">
    <text evidence="3">The sequence shown here is derived from an EMBL/GenBank/DDBJ whole genome shotgun (WGS) entry which is preliminary data.</text>
</comment>